<protein>
    <submittedName>
        <fullName evidence="3">DNA-directed RNA polymerase subunit beta</fullName>
    </submittedName>
</protein>
<dbReference type="Pfam" id="PF11772">
    <property type="entry name" value="EpuA"/>
    <property type="match status" value="1"/>
</dbReference>
<keyword evidence="2" id="KW-0812">Transmembrane</keyword>
<keyword evidence="4" id="KW-1185">Reference proteome</keyword>
<dbReference type="RefSeq" id="WP_107586296.1">
    <property type="nucleotide sequence ID" value="NZ_PZJJ01000049.1"/>
</dbReference>
<gene>
    <name evidence="3" type="ORF">C6Y45_16350</name>
</gene>
<dbReference type="Proteomes" id="UP000240509">
    <property type="component" value="Unassembled WGS sequence"/>
</dbReference>
<dbReference type="OrthoDB" id="2300232at2"/>
<dbReference type="EMBL" id="PZJJ01000049">
    <property type="protein sequence ID" value="PTL37473.1"/>
    <property type="molecule type" value="Genomic_DNA"/>
</dbReference>
<name>A0A2T4U255_9BACI</name>
<evidence type="ECO:0000256" key="1">
    <source>
        <dbReference type="SAM" id="MobiDB-lite"/>
    </source>
</evidence>
<comment type="caution">
    <text evidence="3">The sequence shown here is derived from an EMBL/GenBank/DDBJ whole genome shotgun (WGS) entry which is preliminary data.</text>
</comment>
<dbReference type="GO" id="GO:0000428">
    <property type="term" value="C:DNA-directed RNA polymerase complex"/>
    <property type="evidence" value="ECO:0007669"/>
    <property type="project" value="UniProtKB-KW"/>
</dbReference>
<sequence length="97" mass="11299">MTNNETKLEEQENQQLNEETVTEPRRNKKKKKENAWFWKRTRLIPIWFRILLSLVLILLAAVAGAMIGYTLIGDGTNPMEVLNPDTWIHIFDIIYGG</sequence>
<keyword evidence="3" id="KW-0804">Transcription</keyword>
<reference evidence="3 4" key="1">
    <citation type="submission" date="2018-03" db="EMBL/GenBank/DDBJ databases">
        <title>Alkalicoccus saliphilus sp. nov., isolated from a mineral pool.</title>
        <authorList>
            <person name="Zhao B."/>
        </authorList>
    </citation>
    <scope>NUCLEOTIDE SEQUENCE [LARGE SCALE GENOMIC DNA]</scope>
    <source>
        <strain evidence="3 4">6AG</strain>
    </source>
</reference>
<evidence type="ECO:0000313" key="4">
    <source>
        <dbReference type="Proteomes" id="UP000240509"/>
    </source>
</evidence>
<evidence type="ECO:0000313" key="3">
    <source>
        <dbReference type="EMBL" id="PTL37473.1"/>
    </source>
</evidence>
<keyword evidence="2" id="KW-0472">Membrane</keyword>
<proteinExistence type="predicted"/>
<dbReference type="AlphaFoldDB" id="A0A2T4U255"/>
<organism evidence="3 4">
    <name type="scientific">Alkalicoccus saliphilus</name>
    <dbReference type="NCBI Taxonomy" id="200989"/>
    <lineage>
        <taxon>Bacteria</taxon>
        <taxon>Bacillati</taxon>
        <taxon>Bacillota</taxon>
        <taxon>Bacilli</taxon>
        <taxon>Bacillales</taxon>
        <taxon>Bacillaceae</taxon>
        <taxon>Alkalicoccus</taxon>
    </lineage>
</organism>
<feature type="transmembrane region" description="Helical" evidence="2">
    <location>
        <begin position="46"/>
        <end position="72"/>
    </location>
</feature>
<feature type="compositionally biased region" description="Basic and acidic residues" evidence="1">
    <location>
        <begin position="1"/>
        <end position="10"/>
    </location>
</feature>
<evidence type="ECO:0000256" key="2">
    <source>
        <dbReference type="SAM" id="Phobius"/>
    </source>
</evidence>
<dbReference type="InterPro" id="IPR024596">
    <property type="entry name" value="RNApol_su_b/EpuA"/>
</dbReference>
<accession>A0A2T4U255</accession>
<feature type="region of interest" description="Disordered" evidence="1">
    <location>
        <begin position="1"/>
        <end position="32"/>
    </location>
</feature>
<keyword evidence="3" id="KW-0240">DNA-directed RNA polymerase</keyword>
<keyword evidence="2" id="KW-1133">Transmembrane helix</keyword>